<accession>A0A0L6VPV8</accession>
<gene>
    <name evidence="2" type="ORF">VP01_12278g1</name>
</gene>
<feature type="non-terminal residue" evidence="2">
    <location>
        <position position="82"/>
    </location>
</feature>
<evidence type="ECO:0000256" key="1">
    <source>
        <dbReference type="SAM" id="MobiDB-lite"/>
    </source>
</evidence>
<proteinExistence type="predicted"/>
<dbReference type="AlphaFoldDB" id="A0A0L6VPV8"/>
<evidence type="ECO:0000313" key="3">
    <source>
        <dbReference type="Proteomes" id="UP000037035"/>
    </source>
</evidence>
<feature type="region of interest" description="Disordered" evidence="1">
    <location>
        <begin position="1"/>
        <end position="30"/>
    </location>
</feature>
<name>A0A0L6VPV8_9BASI</name>
<protein>
    <submittedName>
        <fullName evidence="2">Uncharacterized protein</fullName>
    </submittedName>
</protein>
<keyword evidence="3" id="KW-1185">Reference proteome</keyword>
<dbReference type="OrthoDB" id="1915076at2759"/>
<comment type="caution">
    <text evidence="2">The sequence shown here is derived from an EMBL/GenBank/DDBJ whole genome shotgun (WGS) entry which is preliminary data.</text>
</comment>
<feature type="non-terminal residue" evidence="2">
    <location>
        <position position="1"/>
    </location>
</feature>
<evidence type="ECO:0000313" key="2">
    <source>
        <dbReference type="EMBL" id="KNZ62746.1"/>
    </source>
</evidence>
<sequence>WIQPIRKVPENLPASVSSSNSPPPPKKFHPIKADHVQKALDVDSDKHSGFQAVSYCVKLGKGQENFMEVHQKLLDELNTHGK</sequence>
<organism evidence="2 3">
    <name type="scientific">Puccinia sorghi</name>
    <dbReference type="NCBI Taxonomy" id="27349"/>
    <lineage>
        <taxon>Eukaryota</taxon>
        <taxon>Fungi</taxon>
        <taxon>Dikarya</taxon>
        <taxon>Basidiomycota</taxon>
        <taxon>Pucciniomycotina</taxon>
        <taxon>Pucciniomycetes</taxon>
        <taxon>Pucciniales</taxon>
        <taxon>Pucciniaceae</taxon>
        <taxon>Puccinia</taxon>
    </lineage>
</organism>
<reference evidence="2 3" key="1">
    <citation type="submission" date="2015-08" db="EMBL/GenBank/DDBJ databases">
        <title>Next Generation Sequencing and Analysis of the Genome of Puccinia sorghi L Schw, the Causal Agent of Maize Common Rust.</title>
        <authorList>
            <person name="Rochi L."/>
            <person name="Burguener G."/>
            <person name="Darino M."/>
            <person name="Turjanski A."/>
            <person name="Kreff E."/>
            <person name="Dieguez M.J."/>
            <person name="Sacco F."/>
        </authorList>
    </citation>
    <scope>NUCLEOTIDE SEQUENCE [LARGE SCALE GENOMIC DNA]</scope>
    <source>
        <strain evidence="2 3">RO10H11247</strain>
    </source>
</reference>
<dbReference type="Proteomes" id="UP000037035">
    <property type="component" value="Unassembled WGS sequence"/>
</dbReference>
<dbReference type="EMBL" id="LAVV01002530">
    <property type="protein sequence ID" value="KNZ62746.1"/>
    <property type="molecule type" value="Genomic_DNA"/>
</dbReference>
<dbReference type="VEuPathDB" id="FungiDB:VP01_12278g1"/>